<evidence type="ECO:0000256" key="2">
    <source>
        <dbReference type="ARBA" id="ARBA00023125"/>
    </source>
</evidence>
<keyword evidence="2" id="KW-0238">DNA-binding</keyword>
<dbReference type="AlphaFoldDB" id="A0A2C9EP07"/>
<dbReference type="EMBL" id="CP003190">
    <property type="protein sequence ID" value="AGL85339.1"/>
    <property type="molecule type" value="Genomic_DNA"/>
</dbReference>
<proteinExistence type="predicted"/>
<dbReference type="Proteomes" id="UP000013940">
    <property type="component" value="Chromosome"/>
</dbReference>
<sequence length="339" mass="37744">MNRPPLFVRAPALTGFTRLVSEHGGDAQALLARVGMTQAQLDDAHFSLPLEKVAQLLEITSQALSLADFGARMANLQDVSILGPLALIVLHASHLADALERVARYMPYHSPGLNLRLSVEGQYAAWHLQHDLSVSRLGDRQLSELVHGIALAFLRRVTHHTGKQWQINFRHDSPLDAKAYRALYGCRVRINQAENALLFPASLLSTPLASASPAMLETTERIVRRLIQSHPLDLGRQVEILVERLLVTGNCTLPVLAGQLGMPRHMLQRRLLAQGLRVEEIIDDLRRKRLESLLPHPQIALTEVAFLLGYGDPSSLTRACYRWFGQSPSACRQRHLAQP</sequence>
<evidence type="ECO:0000256" key="3">
    <source>
        <dbReference type="ARBA" id="ARBA00023163"/>
    </source>
</evidence>
<gene>
    <name evidence="5" type="ORF">PFLCHA0_c35710</name>
</gene>
<reference evidence="6" key="1">
    <citation type="journal article" date="2014" name="Genome Announc.">
        <title>Full-genome sequence of the plant growth-promoting bacterium Pseudomonas protegens CHA0.</title>
        <authorList>
            <person name="Jousset A."/>
            <person name="Schuldes J."/>
            <person name="Keel C."/>
            <person name="Maurhofer M."/>
            <person name="Daniel R."/>
            <person name="Scheu S."/>
            <person name="Thuermer A."/>
        </authorList>
    </citation>
    <scope>NUCLEOTIDE SEQUENCE [LARGE SCALE GENOMIC DNA]</scope>
    <source>
        <strain evidence="6">DSM 19095 / LMG 27888 / CFBP 6595 / CHA0</strain>
    </source>
</reference>
<dbReference type="GO" id="GO:0003700">
    <property type="term" value="F:DNA-binding transcription factor activity"/>
    <property type="evidence" value="ECO:0007669"/>
    <property type="project" value="InterPro"/>
</dbReference>
<name>A0A2C9EP07_PSEPH</name>
<evidence type="ECO:0000313" key="6">
    <source>
        <dbReference type="Proteomes" id="UP000013940"/>
    </source>
</evidence>
<keyword evidence="1" id="KW-0805">Transcription regulation</keyword>
<dbReference type="InterPro" id="IPR032687">
    <property type="entry name" value="AraC-type_N"/>
</dbReference>
<organism evidence="5 6">
    <name type="scientific">Pseudomonas protegens (strain DSM 19095 / LMG 27888 / CFBP 6595 / CHA0)</name>
    <dbReference type="NCBI Taxonomy" id="1124983"/>
    <lineage>
        <taxon>Bacteria</taxon>
        <taxon>Pseudomonadati</taxon>
        <taxon>Pseudomonadota</taxon>
        <taxon>Gammaproteobacteria</taxon>
        <taxon>Pseudomonadales</taxon>
        <taxon>Pseudomonadaceae</taxon>
        <taxon>Pseudomonas</taxon>
    </lineage>
</organism>
<dbReference type="SUPFAM" id="SSF46689">
    <property type="entry name" value="Homeodomain-like"/>
    <property type="match status" value="1"/>
</dbReference>
<dbReference type="InterPro" id="IPR018060">
    <property type="entry name" value="HTH_AraC"/>
</dbReference>
<keyword evidence="3" id="KW-0804">Transcription</keyword>
<dbReference type="HOGENOM" id="CLU_047522_1_2_6"/>
<dbReference type="RefSeq" id="WP_015635987.1">
    <property type="nucleotide sequence ID" value="NC_021237.1"/>
</dbReference>
<evidence type="ECO:0000259" key="4">
    <source>
        <dbReference type="PROSITE" id="PS01124"/>
    </source>
</evidence>
<evidence type="ECO:0000256" key="1">
    <source>
        <dbReference type="ARBA" id="ARBA00023015"/>
    </source>
</evidence>
<dbReference type="GeneID" id="57476560"/>
<dbReference type="eggNOG" id="COG2207">
    <property type="taxonomic scope" value="Bacteria"/>
</dbReference>
<dbReference type="KEGG" id="pprc:PFLCHA0_c35710"/>
<dbReference type="SMART" id="SM00342">
    <property type="entry name" value="HTH_ARAC"/>
    <property type="match status" value="1"/>
</dbReference>
<dbReference type="Gene3D" id="1.10.10.60">
    <property type="entry name" value="Homeodomain-like"/>
    <property type="match status" value="1"/>
</dbReference>
<dbReference type="PANTHER" id="PTHR47894">
    <property type="entry name" value="HTH-TYPE TRANSCRIPTIONAL REGULATOR GADX"/>
    <property type="match status" value="1"/>
</dbReference>
<dbReference type="GO" id="GO:0000976">
    <property type="term" value="F:transcription cis-regulatory region binding"/>
    <property type="evidence" value="ECO:0007669"/>
    <property type="project" value="TreeGrafter"/>
</dbReference>
<dbReference type="PANTHER" id="PTHR47894:SF4">
    <property type="entry name" value="HTH-TYPE TRANSCRIPTIONAL REGULATOR GADX"/>
    <property type="match status" value="1"/>
</dbReference>
<dbReference type="PROSITE" id="PS01124">
    <property type="entry name" value="HTH_ARAC_FAMILY_2"/>
    <property type="match status" value="1"/>
</dbReference>
<dbReference type="GO" id="GO:0005829">
    <property type="term" value="C:cytosol"/>
    <property type="evidence" value="ECO:0007669"/>
    <property type="project" value="TreeGrafter"/>
</dbReference>
<protein>
    <submittedName>
        <fullName evidence="5">Transcriptional regulator, AraC family</fullName>
    </submittedName>
</protein>
<dbReference type="InterPro" id="IPR009057">
    <property type="entry name" value="Homeodomain-like_sf"/>
</dbReference>
<feature type="domain" description="HTH araC/xylS-type" evidence="4">
    <location>
        <begin position="236"/>
        <end position="334"/>
    </location>
</feature>
<evidence type="ECO:0000313" key="5">
    <source>
        <dbReference type="EMBL" id="AGL85339.1"/>
    </source>
</evidence>
<dbReference type="Pfam" id="PF12625">
    <property type="entry name" value="Arabinose_bd"/>
    <property type="match status" value="1"/>
</dbReference>
<dbReference type="Pfam" id="PF12833">
    <property type="entry name" value="HTH_18"/>
    <property type="match status" value="1"/>
</dbReference>
<accession>A0A2C9EP07</accession>